<gene>
    <name evidence="3 5" type="ORF">P152DRAFT_389788</name>
</gene>
<dbReference type="Proteomes" id="UP000504638">
    <property type="component" value="Unplaced"/>
</dbReference>
<dbReference type="Gene3D" id="3.40.30.10">
    <property type="entry name" value="Glutaredoxin"/>
    <property type="match status" value="1"/>
</dbReference>
<dbReference type="GO" id="GO:0043130">
    <property type="term" value="F:ubiquitin binding"/>
    <property type="evidence" value="ECO:0007669"/>
    <property type="project" value="TreeGrafter"/>
</dbReference>
<dbReference type="GO" id="GO:0005634">
    <property type="term" value="C:nucleus"/>
    <property type="evidence" value="ECO:0007669"/>
    <property type="project" value="TreeGrafter"/>
</dbReference>
<feature type="compositionally biased region" description="Polar residues" evidence="1">
    <location>
        <begin position="415"/>
        <end position="424"/>
    </location>
</feature>
<dbReference type="InterPro" id="IPR029071">
    <property type="entry name" value="Ubiquitin-like_domsf"/>
</dbReference>
<feature type="region of interest" description="Disordered" evidence="1">
    <location>
        <begin position="188"/>
        <end position="223"/>
    </location>
</feature>
<feature type="region of interest" description="Disordered" evidence="1">
    <location>
        <begin position="396"/>
        <end position="484"/>
    </location>
</feature>
<dbReference type="InterPro" id="IPR050730">
    <property type="entry name" value="UBX_domain-protein"/>
</dbReference>
<evidence type="ECO:0000256" key="1">
    <source>
        <dbReference type="SAM" id="MobiDB-lite"/>
    </source>
</evidence>
<dbReference type="InterPro" id="IPR009060">
    <property type="entry name" value="UBA-like_sf"/>
</dbReference>
<evidence type="ECO:0000259" key="2">
    <source>
        <dbReference type="SMART" id="SM00594"/>
    </source>
</evidence>
<dbReference type="SUPFAM" id="SSF46934">
    <property type="entry name" value="UBA-like"/>
    <property type="match status" value="1"/>
</dbReference>
<dbReference type="Pfam" id="PF14555">
    <property type="entry name" value="UBA_4"/>
    <property type="match status" value="1"/>
</dbReference>
<dbReference type="InterPro" id="IPR006577">
    <property type="entry name" value="UAS"/>
</dbReference>
<organism evidence="3">
    <name type="scientific">Eremomyces bilateralis CBS 781.70</name>
    <dbReference type="NCBI Taxonomy" id="1392243"/>
    <lineage>
        <taxon>Eukaryota</taxon>
        <taxon>Fungi</taxon>
        <taxon>Dikarya</taxon>
        <taxon>Ascomycota</taxon>
        <taxon>Pezizomycotina</taxon>
        <taxon>Dothideomycetes</taxon>
        <taxon>Dothideomycetes incertae sedis</taxon>
        <taxon>Eremomycetales</taxon>
        <taxon>Eremomycetaceae</taxon>
        <taxon>Eremomyces</taxon>
    </lineage>
</organism>
<dbReference type="InterPro" id="IPR036249">
    <property type="entry name" value="Thioredoxin-like_sf"/>
</dbReference>
<dbReference type="GO" id="GO:0043161">
    <property type="term" value="P:proteasome-mediated ubiquitin-dependent protein catabolic process"/>
    <property type="evidence" value="ECO:0007669"/>
    <property type="project" value="TreeGrafter"/>
</dbReference>
<dbReference type="CDD" id="cd14273">
    <property type="entry name" value="UBA_TAP-C_like"/>
    <property type="match status" value="1"/>
</dbReference>
<feature type="compositionally biased region" description="Low complexity" evidence="1">
    <location>
        <begin position="88"/>
        <end position="106"/>
    </location>
</feature>
<dbReference type="Gene3D" id="1.10.8.10">
    <property type="entry name" value="DNA helicase RuvA subunit, C-terminal domain"/>
    <property type="match status" value="1"/>
</dbReference>
<keyword evidence="4" id="KW-1185">Reference proteome</keyword>
<sequence length="572" mass="62619">MDDETIGSFMTITSATPQQAQSYLQIADGNLEQAIQLFFDSPGLDVAGAQPTTAPTAPAPPAPSHPSAPYTEDDDGIIHIDSDDETPEAGTPQPQQPAPTQQTYQPDAMFEDDEALARRLQEEMYAGGDMSAGVDAEGVRAPLARTRETLVGPDAEYGGEDGIQASIAQQLMERERRRAAGRPGIFNQRESQPTIWEDNDPVTSQRELARATGGASDASSKSSHLANLFRPPFELLTNLSWEEAREEGKDQEKWLLVNIQEPSVFDCQVLNRDIWKDKGIVEAVRENFIFLQYTNNDPRAMPYVQYYFHTHESPDAYPHIAIVDPRTGEQVKVWSGPPGPKPADFLTDLHEFLDRYSLNVHARNPVATRKPAPRRETQVERMTEDEMLEMAVRNSLAADHGSASRALDPDALTKSDGSTPSSDDSALRIDKGKARASTPSTPAEANGLAPFAPDARQPSPSPAPPSLFSTIRSDAPHTEPAADPATTTRIQFRHPSGRVIRRFGLEEPVGRIYEWLKAEPEAIGGRDGEGRAREFELVSMGRNLMGEGRVGLEGSVREAGLMNGTVMVEFVG</sequence>
<dbReference type="Pfam" id="PF13899">
    <property type="entry name" value="Thioredoxin_7"/>
    <property type="match status" value="1"/>
</dbReference>
<protein>
    <recommendedName>
        <fullName evidence="2">UAS domain-containing protein</fullName>
    </recommendedName>
</protein>
<reference evidence="5" key="3">
    <citation type="submission" date="2025-04" db="UniProtKB">
        <authorList>
            <consortium name="RefSeq"/>
        </authorList>
    </citation>
    <scope>IDENTIFICATION</scope>
    <source>
        <strain evidence="5">CBS 781.70</strain>
    </source>
</reference>
<dbReference type="SMART" id="SM00594">
    <property type="entry name" value="UAS"/>
    <property type="match status" value="1"/>
</dbReference>
<dbReference type="CDD" id="cd02958">
    <property type="entry name" value="UAS"/>
    <property type="match status" value="1"/>
</dbReference>
<feature type="compositionally biased region" description="Pro residues" evidence="1">
    <location>
        <begin position="57"/>
        <end position="66"/>
    </location>
</feature>
<feature type="region of interest" description="Disordered" evidence="1">
    <location>
        <begin position="43"/>
        <end position="106"/>
    </location>
</feature>
<dbReference type="SUPFAM" id="SSF54236">
    <property type="entry name" value="Ubiquitin-like"/>
    <property type="match status" value="1"/>
</dbReference>
<reference evidence="5" key="2">
    <citation type="submission" date="2020-04" db="EMBL/GenBank/DDBJ databases">
        <authorList>
            <consortium name="NCBI Genome Project"/>
        </authorList>
    </citation>
    <scope>NUCLEOTIDE SEQUENCE</scope>
    <source>
        <strain evidence="5">CBS 781.70</strain>
    </source>
</reference>
<dbReference type="OrthoDB" id="270602at2759"/>
<dbReference type="AlphaFoldDB" id="A0A6G1GC10"/>
<dbReference type="Gene3D" id="3.10.20.90">
    <property type="entry name" value="Phosphatidylinositol 3-kinase Catalytic Subunit, Chain A, domain 1"/>
    <property type="match status" value="1"/>
</dbReference>
<name>A0A6G1GC10_9PEZI</name>
<dbReference type="PANTHER" id="PTHR23322">
    <property type="entry name" value="FAS-ASSOCIATED PROTEIN"/>
    <property type="match status" value="1"/>
</dbReference>
<dbReference type="GeneID" id="54416572"/>
<dbReference type="EMBL" id="ML975151">
    <property type="protein sequence ID" value="KAF1815564.1"/>
    <property type="molecule type" value="Genomic_DNA"/>
</dbReference>
<evidence type="ECO:0000313" key="4">
    <source>
        <dbReference type="Proteomes" id="UP000504638"/>
    </source>
</evidence>
<accession>A0A6G1GC10</accession>
<evidence type="ECO:0000313" key="5">
    <source>
        <dbReference type="RefSeq" id="XP_033537195.1"/>
    </source>
</evidence>
<proteinExistence type="predicted"/>
<feature type="domain" description="UAS" evidence="2">
    <location>
        <begin position="224"/>
        <end position="350"/>
    </location>
</feature>
<reference evidence="3 5" key="1">
    <citation type="submission" date="2020-01" db="EMBL/GenBank/DDBJ databases">
        <authorList>
            <consortium name="DOE Joint Genome Institute"/>
            <person name="Haridas S."/>
            <person name="Albert R."/>
            <person name="Binder M."/>
            <person name="Bloem J."/>
            <person name="Labutti K."/>
            <person name="Salamov A."/>
            <person name="Andreopoulos B."/>
            <person name="Baker S.E."/>
            <person name="Barry K."/>
            <person name="Bills G."/>
            <person name="Bluhm B.H."/>
            <person name="Cannon C."/>
            <person name="Castanera R."/>
            <person name="Culley D.E."/>
            <person name="Daum C."/>
            <person name="Ezra D."/>
            <person name="Gonzalez J.B."/>
            <person name="Henrissat B."/>
            <person name="Kuo A."/>
            <person name="Liang C."/>
            <person name="Lipzen A."/>
            <person name="Lutzoni F."/>
            <person name="Magnuson J."/>
            <person name="Mondo S."/>
            <person name="Nolan M."/>
            <person name="Ohm R."/>
            <person name="Pangilinan J."/>
            <person name="Park H.-J."/>
            <person name="Ramirez L."/>
            <person name="Alfaro M."/>
            <person name="Sun H."/>
            <person name="Tritt A."/>
            <person name="Yoshinaga Y."/>
            <person name="Zwiers L.-H."/>
            <person name="Turgeon B.G."/>
            <person name="Goodwin S.B."/>
            <person name="Spatafora J.W."/>
            <person name="Crous P.W."/>
            <person name="Grigoriev I.V."/>
        </authorList>
    </citation>
    <scope>NUCLEOTIDE SEQUENCE</scope>
    <source>
        <strain evidence="3 5">CBS 781.70</strain>
    </source>
</reference>
<dbReference type="SUPFAM" id="SSF52833">
    <property type="entry name" value="Thioredoxin-like"/>
    <property type="match status" value="1"/>
</dbReference>
<dbReference type="PANTHER" id="PTHR23322:SF6">
    <property type="entry name" value="UBX DOMAIN-CONTAINING PROTEIN 7"/>
    <property type="match status" value="1"/>
</dbReference>
<evidence type="ECO:0000313" key="3">
    <source>
        <dbReference type="EMBL" id="KAF1815564.1"/>
    </source>
</evidence>
<dbReference type="RefSeq" id="XP_033537195.1">
    <property type="nucleotide sequence ID" value="XM_033676002.1"/>
</dbReference>